<evidence type="ECO:0000256" key="3">
    <source>
        <dbReference type="ARBA" id="ARBA00022692"/>
    </source>
</evidence>
<organism evidence="8 9">
    <name type="scientific">Rhodanobacter lindaniclasticus</name>
    <dbReference type="NCBI Taxonomy" id="75310"/>
    <lineage>
        <taxon>Bacteria</taxon>
        <taxon>Pseudomonadati</taxon>
        <taxon>Pseudomonadota</taxon>
        <taxon>Gammaproteobacteria</taxon>
        <taxon>Lysobacterales</taxon>
        <taxon>Rhodanobacteraceae</taxon>
        <taxon>Rhodanobacter</taxon>
    </lineage>
</organism>
<keyword evidence="5 7" id="KW-0472">Membrane</keyword>
<protein>
    <submittedName>
        <fullName evidence="8">LPS export ABC transporter periplasmic protein LptC</fullName>
    </submittedName>
</protein>
<evidence type="ECO:0000256" key="7">
    <source>
        <dbReference type="SAM" id="Phobius"/>
    </source>
</evidence>
<dbReference type="AlphaFoldDB" id="A0A4S3KD32"/>
<dbReference type="GO" id="GO:0015221">
    <property type="term" value="F:lipopolysaccharide transmembrane transporter activity"/>
    <property type="evidence" value="ECO:0007669"/>
    <property type="project" value="InterPro"/>
</dbReference>
<dbReference type="GO" id="GO:0005886">
    <property type="term" value="C:plasma membrane"/>
    <property type="evidence" value="ECO:0007669"/>
    <property type="project" value="InterPro"/>
</dbReference>
<name>A0A4S3KD32_9GAMM</name>
<keyword evidence="1" id="KW-1003">Cell membrane</keyword>
<evidence type="ECO:0000256" key="6">
    <source>
        <dbReference type="SAM" id="MobiDB-lite"/>
    </source>
</evidence>
<dbReference type="GO" id="GO:0017089">
    <property type="term" value="F:glycolipid transfer activity"/>
    <property type="evidence" value="ECO:0007669"/>
    <property type="project" value="TreeGrafter"/>
</dbReference>
<dbReference type="NCBIfam" id="TIGR04409">
    <property type="entry name" value="LptC_YrbK"/>
    <property type="match status" value="1"/>
</dbReference>
<keyword evidence="9" id="KW-1185">Reference proteome</keyword>
<dbReference type="GO" id="GO:0030288">
    <property type="term" value="C:outer membrane-bounded periplasmic space"/>
    <property type="evidence" value="ECO:0007669"/>
    <property type="project" value="TreeGrafter"/>
</dbReference>
<feature type="compositionally biased region" description="Low complexity" evidence="6">
    <location>
        <begin position="207"/>
        <end position="227"/>
    </location>
</feature>
<evidence type="ECO:0000256" key="2">
    <source>
        <dbReference type="ARBA" id="ARBA00022519"/>
    </source>
</evidence>
<reference evidence="8 9" key="1">
    <citation type="submission" date="2017-02" db="EMBL/GenBank/DDBJ databases">
        <title>Whole genome sequencing of Rhodanobacter lindaniclasticus DSM 17932.</title>
        <authorList>
            <person name="Kumar S."/>
            <person name="Patil P."/>
            <person name="Patil P.B."/>
        </authorList>
    </citation>
    <scope>NUCLEOTIDE SEQUENCE [LARGE SCALE GENOMIC DNA]</scope>
    <source>
        <strain evidence="8 9">DSM 17932</strain>
    </source>
</reference>
<keyword evidence="4 7" id="KW-1133">Transmembrane helix</keyword>
<dbReference type="InterPro" id="IPR026265">
    <property type="entry name" value="LptC"/>
</dbReference>
<dbReference type="PANTHER" id="PTHR37481">
    <property type="entry name" value="LIPOPOLYSACCHARIDE EXPORT SYSTEM PROTEIN LPTC"/>
    <property type="match status" value="1"/>
</dbReference>
<evidence type="ECO:0000256" key="1">
    <source>
        <dbReference type="ARBA" id="ARBA00022475"/>
    </source>
</evidence>
<dbReference type="InterPro" id="IPR052363">
    <property type="entry name" value="LPS_export_LptC"/>
</dbReference>
<evidence type="ECO:0000256" key="4">
    <source>
        <dbReference type="ARBA" id="ARBA00022989"/>
    </source>
</evidence>
<keyword evidence="3 7" id="KW-0812">Transmembrane</keyword>
<dbReference type="InterPro" id="IPR010664">
    <property type="entry name" value="LipoPS_assembly_LptC-rel"/>
</dbReference>
<proteinExistence type="predicted"/>
<feature type="region of interest" description="Disordered" evidence="6">
    <location>
        <begin position="205"/>
        <end position="227"/>
    </location>
</feature>
<evidence type="ECO:0000313" key="9">
    <source>
        <dbReference type="Proteomes" id="UP000306317"/>
    </source>
</evidence>
<accession>A0A4S3KD32</accession>
<feature type="transmembrane region" description="Helical" evidence="7">
    <location>
        <begin position="14"/>
        <end position="35"/>
    </location>
</feature>
<sequence>MAVNLRQWLRDRRLPVAIVLVGLAAGASQLLLWWLGPAPRARDFVGPPRSSYTLNDARVTEFGVDGKPSVYLQAPRVDRREGDESLYLDSPTFQIPAEQADVPPWRGKSRYGWVNKPGTLLKLQGPVELHRDAFTDAQGTSRPEAGVLTSEVTAWPRENRLETAQPAQLTQGDSRMNGVGMRANLSDNHLELLHDVHGILFPQSRNAPARPARAGSAAAAARPGKEG</sequence>
<dbReference type="EMBL" id="MWIO01000036">
    <property type="protein sequence ID" value="THD06383.1"/>
    <property type="molecule type" value="Genomic_DNA"/>
</dbReference>
<gene>
    <name evidence="8" type="ORF">B1991_13205</name>
</gene>
<evidence type="ECO:0000256" key="5">
    <source>
        <dbReference type="ARBA" id="ARBA00023136"/>
    </source>
</evidence>
<evidence type="ECO:0000313" key="8">
    <source>
        <dbReference type="EMBL" id="THD06383.1"/>
    </source>
</evidence>
<dbReference type="Pfam" id="PF06835">
    <property type="entry name" value="LptC"/>
    <property type="match status" value="1"/>
</dbReference>
<keyword evidence="2" id="KW-0997">Cell inner membrane</keyword>
<dbReference type="Gene3D" id="2.60.450.10">
    <property type="entry name" value="Lipopolysaccharide (LPS) transport protein A like domain"/>
    <property type="match status" value="1"/>
</dbReference>
<dbReference type="PANTHER" id="PTHR37481:SF1">
    <property type="entry name" value="LIPOPOLYSACCHARIDE EXPORT SYSTEM PROTEIN LPTC"/>
    <property type="match status" value="1"/>
</dbReference>
<dbReference type="Proteomes" id="UP000306317">
    <property type="component" value="Unassembled WGS sequence"/>
</dbReference>
<comment type="caution">
    <text evidence="8">The sequence shown here is derived from an EMBL/GenBank/DDBJ whole genome shotgun (WGS) entry which is preliminary data.</text>
</comment>